<dbReference type="AlphaFoldDB" id="A0A6I7TMR9"/>
<accession>A0A6I7TMR9</accession>
<sequence>MSILLTDLTYQEHKSNSGKEPASLKPALFLLSEIFYLSQAK</sequence>
<dbReference type="Proteomes" id="UP000185604">
    <property type="component" value="Unassembled WGS sequence"/>
</dbReference>
<evidence type="ECO:0000313" key="4">
    <source>
        <dbReference type="Proteomes" id="UP000429980"/>
    </source>
</evidence>
<name>A0A6I7TMR9_9BACI</name>
<gene>
    <name evidence="1" type="ORF">B4121_2564</name>
    <name evidence="2" type="ORF">CHCC15381_0852</name>
</gene>
<proteinExistence type="predicted"/>
<comment type="caution">
    <text evidence="1">The sequence shown here is derived from an EMBL/GenBank/DDBJ whole genome shotgun (WGS) entry which is preliminary data.</text>
</comment>
<dbReference type="EMBL" id="LKPO01000019">
    <property type="protein sequence ID" value="OLF91086.1"/>
    <property type="molecule type" value="Genomic_DNA"/>
</dbReference>
<evidence type="ECO:0000313" key="2">
    <source>
        <dbReference type="EMBL" id="TWL38734.1"/>
    </source>
</evidence>
<keyword evidence="4" id="KW-1185">Reference proteome</keyword>
<evidence type="ECO:0000313" key="3">
    <source>
        <dbReference type="Proteomes" id="UP000185604"/>
    </source>
</evidence>
<reference evidence="2 4" key="2">
    <citation type="submission" date="2019-06" db="EMBL/GenBank/DDBJ databases">
        <title>Genome sequence analysis of &gt;100 Bacillus licheniformis strains suggests intrinsic resistance to this species.</title>
        <authorList>
            <person name="Wels M."/>
            <person name="Siezen R.J."/>
            <person name="Johansen E."/>
            <person name="Stuer-Lauridsen B."/>
            <person name="Bjerre K."/>
            <person name="Nielsen B.K.K."/>
        </authorList>
    </citation>
    <scope>NUCLEOTIDE SEQUENCE [LARGE SCALE GENOMIC DNA]</scope>
    <source>
        <strain evidence="2 4">BAC-15381</strain>
    </source>
</reference>
<organism evidence="1 3">
    <name type="scientific">Bacillus paralicheniformis</name>
    <dbReference type="NCBI Taxonomy" id="1648923"/>
    <lineage>
        <taxon>Bacteria</taxon>
        <taxon>Bacillati</taxon>
        <taxon>Bacillota</taxon>
        <taxon>Bacilli</taxon>
        <taxon>Bacillales</taxon>
        <taxon>Bacillaceae</taxon>
        <taxon>Bacillus</taxon>
    </lineage>
</organism>
<reference evidence="1 3" key="1">
    <citation type="journal article" date="2016" name="Front. Microbiol.">
        <title>High-Level Heat Resistance of Spores of Bacillus amyloliquefaciens and Bacillus licheniformis Results from the Presence of a spoVA Operon in a Tn1546 Transposon.</title>
        <authorList>
            <person name="Berendsen E.M."/>
            <person name="Koning R.A."/>
            <person name="Boekhorst J."/>
            <person name="de Jong A."/>
            <person name="Kuipers O.P."/>
            <person name="Wells-Bennik M.H."/>
        </authorList>
    </citation>
    <scope>NUCLEOTIDE SEQUENCE [LARGE SCALE GENOMIC DNA]</scope>
    <source>
        <strain evidence="1 3">B4121</strain>
    </source>
</reference>
<dbReference type="Proteomes" id="UP000429980">
    <property type="component" value="Unassembled WGS sequence"/>
</dbReference>
<protein>
    <submittedName>
        <fullName evidence="1">Uncharacterized protein</fullName>
    </submittedName>
</protein>
<evidence type="ECO:0000313" key="1">
    <source>
        <dbReference type="EMBL" id="OLF91086.1"/>
    </source>
</evidence>
<dbReference type="EMBL" id="NILF01000036">
    <property type="protein sequence ID" value="TWL38734.1"/>
    <property type="molecule type" value="Genomic_DNA"/>
</dbReference>